<evidence type="ECO:0000313" key="3">
    <source>
        <dbReference type="Proteomes" id="UP000015105"/>
    </source>
</evidence>
<sequence length="46" mass="5173">SSSTSTRPWRWWIAWSGRKEEWHNLPSGGGHGIGARPGFPRGRVTL</sequence>
<dbReference type="AlphaFoldDB" id="A0A453RV42"/>
<accession>A0A453RV42</accession>
<protein>
    <submittedName>
        <fullName evidence="2">Uncharacterized protein</fullName>
    </submittedName>
</protein>
<name>A0A453RV42_AEGTS</name>
<evidence type="ECO:0000313" key="2">
    <source>
        <dbReference type="EnsemblPlants" id="AET7Gv20732300.11"/>
    </source>
</evidence>
<organism evidence="2 3">
    <name type="scientific">Aegilops tauschii subsp. strangulata</name>
    <name type="common">Goatgrass</name>
    <dbReference type="NCBI Taxonomy" id="200361"/>
    <lineage>
        <taxon>Eukaryota</taxon>
        <taxon>Viridiplantae</taxon>
        <taxon>Streptophyta</taxon>
        <taxon>Embryophyta</taxon>
        <taxon>Tracheophyta</taxon>
        <taxon>Spermatophyta</taxon>
        <taxon>Magnoliopsida</taxon>
        <taxon>Liliopsida</taxon>
        <taxon>Poales</taxon>
        <taxon>Poaceae</taxon>
        <taxon>BOP clade</taxon>
        <taxon>Pooideae</taxon>
        <taxon>Triticodae</taxon>
        <taxon>Triticeae</taxon>
        <taxon>Triticinae</taxon>
        <taxon>Aegilops</taxon>
    </lineage>
</organism>
<evidence type="ECO:0000256" key="1">
    <source>
        <dbReference type="SAM" id="MobiDB-lite"/>
    </source>
</evidence>
<reference evidence="3" key="2">
    <citation type="journal article" date="2017" name="Nat. Plants">
        <title>The Aegilops tauschii genome reveals multiple impacts of transposons.</title>
        <authorList>
            <person name="Zhao G."/>
            <person name="Zou C."/>
            <person name="Li K."/>
            <person name="Wang K."/>
            <person name="Li T."/>
            <person name="Gao L."/>
            <person name="Zhang X."/>
            <person name="Wang H."/>
            <person name="Yang Z."/>
            <person name="Liu X."/>
            <person name="Jiang W."/>
            <person name="Mao L."/>
            <person name="Kong X."/>
            <person name="Jiao Y."/>
            <person name="Jia J."/>
        </authorList>
    </citation>
    <scope>NUCLEOTIDE SEQUENCE [LARGE SCALE GENOMIC DNA]</scope>
    <source>
        <strain evidence="3">cv. AL8/78</strain>
    </source>
</reference>
<reference evidence="3" key="1">
    <citation type="journal article" date="2014" name="Science">
        <title>Ancient hybridizations among the ancestral genomes of bread wheat.</title>
        <authorList>
            <consortium name="International Wheat Genome Sequencing Consortium,"/>
            <person name="Marcussen T."/>
            <person name="Sandve S.R."/>
            <person name="Heier L."/>
            <person name="Spannagl M."/>
            <person name="Pfeifer M."/>
            <person name="Jakobsen K.S."/>
            <person name="Wulff B.B."/>
            <person name="Steuernagel B."/>
            <person name="Mayer K.F."/>
            <person name="Olsen O.A."/>
        </authorList>
    </citation>
    <scope>NUCLEOTIDE SEQUENCE [LARGE SCALE GENOMIC DNA]</scope>
    <source>
        <strain evidence="3">cv. AL8/78</strain>
    </source>
</reference>
<feature type="region of interest" description="Disordered" evidence="1">
    <location>
        <begin position="24"/>
        <end position="46"/>
    </location>
</feature>
<proteinExistence type="predicted"/>
<reference evidence="2" key="3">
    <citation type="journal article" date="2017" name="Nature">
        <title>Genome sequence of the progenitor of the wheat D genome Aegilops tauschii.</title>
        <authorList>
            <person name="Luo M.C."/>
            <person name="Gu Y.Q."/>
            <person name="Puiu D."/>
            <person name="Wang H."/>
            <person name="Twardziok S.O."/>
            <person name="Deal K.R."/>
            <person name="Huo N."/>
            <person name="Zhu T."/>
            <person name="Wang L."/>
            <person name="Wang Y."/>
            <person name="McGuire P.E."/>
            <person name="Liu S."/>
            <person name="Long H."/>
            <person name="Ramasamy R.K."/>
            <person name="Rodriguez J.C."/>
            <person name="Van S.L."/>
            <person name="Yuan L."/>
            <person name="Wang Z."/>
            <person name="Xia Z."/>
            <person name="Xiao L."/>
            <person name="Anderson O.D."/>
            <person name="Ouyang S."/>
            <person name="Liang Y."/>
            <person name="Zimin A.V."/>
            <person name="Pertea G."/>
            <person name="Qi P."/>
            <person name="Bennetzen J.L."/>
            <person name="Dai X."/>
            <person name="Dawson M.W."/>
            <person name="Muller H.G."/>
            <person name="Kugler K."/>
            <person name="Rivarola-Duarte L."/>
            <person name="Spannagl M."/>
            <person name="Mayer K.F.X."/>
            <person name="Lu F.H."/>
            <person name="Bevan M.W."/>
            <person name="Leroy P."/>
            <person name="Li P."/>
            <person name="You F.M."/>
            <person name="Sun Q."/>
            <person name="Liu Z."/>
            <person name="Lyons E."/>
            <person name="Wicker T."/>
            <person name="Salzberg S.L."/>
            <person name="Devos K.M."/>
            <person name="Dvorak J."/>
        </authorList>
    </citation>
    <scope>NUCLEOTIDE SEQUENCE [LARGE SCALE GENOMIC DNA]</scope>
    <source>
        <strain evidence="2">cv. AL8/78</strain>
    </source>
</reference>
<keyword evidence="3" id="KW-1185">Reference proteome</keyword>
<reference evidence="2" key="4">
    <citation type="submission" date="2019-03" db="UniProtKB">
        <authorList>
            <consortium name="EnsemblPlants"/>
        </authorList>
    </citation>
    <scope>IDENTIFICATION</scope>
</reference>
<reference evidence="2" key="5">
    <citation type="journal article" date="2021" name="G3 (Bethesda)">
        <title>Aegilops tauschii genome assembly Aet v5.0 features greater sequence contiguity and improved annotation.</title>
        <authorList>
            <person name="Wang L."/>
            <person name="Zhu T."/>
            <person name="Rodriguez J.C."/>
            <person name="Deal K.R."/>
            <person name="Dubcovsky J."/>
            <person name="McGuire P.E."/>
            <person name="Lux T."/>
            <person name="Spannagl M."/>
            <person name="Mayer K.F.X."/>
            <person name="Baldrich P."/>
            <person name="Meyers B.C."/>
            <person name="Huo N."/>
            <person name="Gu Y.Q."/>
            <person name="Zhou H."/>
            <person name="Devos K.M."/>
            <person name="Bennetzen J.L."/>
            <person name="Unver T."/>
            <person name="Budak H."/>
            <person name="Gulick P.J."/>
            <person name="Galiba G."/>
            <person name="Kalapos B."/>
            <person name="Nelson D.R."/>
            <person name="Li P."/>
            <person name="You F.M."/>
            <person name="Luo M.C."/>
            <person name="Dvorak J."/>
        </authorList>
    </citation>
    <scope>NUCLEOTIDE SEQUENCE [LARGE SCALE GENOMIC DNA]</scope>
    <source>
        <strain evidence="2">cv. AL8/78</strain>
    </source>
</reference>
<dbReference type="Gramene" id="AET7Gv20732300.11">
    <property type="protein sequence ID" value="AET7Gv20732300.11"/>
    <property type="gene ID" value="AET7Gv20732300"/>
</dbReference>
<dbReference type="EnsemblPlants" id="AET7Gv20732300.11">
    <property type="protein sequence ID" value="AET7Gv20732300.11"/>
    <property type="gene ID" value="AET7Gv20732300"/>
</dbReference>
<dbReference type="Proteomes" id="UP000015105">
    <property type="component" value="Chromosome 7D"/>
</dbReference>